<gene>
    <name evidence="2" type="ORF">PEVE_00021913</name>
</gene>
<protein>
    <submittedName>
        <fullName evidence="2">Uncharacterized protein</fullName>
    </submittedName>
</protein>
<evidence type="ECO:0000313" key="2">
    <source>
        <dbReference type="EMBL" id="CAH3024191.1"/>
    </source>
</evidence>
<comment type="caution">
    <text evidence="2">The sequence shown here is derived from an EMBL/GenBank/DDBJ whole genome shotgun (WGS) entry which is preliminary data.</text>
</comment>
<dbReference type="Proteomes" id="UP001159427">
    <property type="component" value="Unassembled WGS sequence"/>
</dbReference>
<accession>A0ABN8M7J9</accession>
<name>A0ABN8M7J9_9CNID</name>
<dbReference type="EMBL" id="CALNXI010000293">
    <property type="protein sequence ID" value="CAH3024191.1"/>
    <property type="molecule type" value="Genomic_DNA"/>
</dbReference>
<sequence>MVKASNQGLDDRYIRLRSHRISHPVVSGLRQSHSITFSRPGFRPGFHVWFRSTKKLMAKNKDTNHTNATNPKGAAKVRAAAISIPGFADQEQENKTRGLQEPQLLF</sequence>
<keyword evidence="3" id="KW-1185">Reference proteome</keyword>
<proteinExistence type="predicted"/>
<feature type="region of interest" description="Disordered" evidence="1">
    <location>
        <begin position="86"/>
        <end position="106"/>
    </location>
</feature>
<organism evidence="2 3">
    <name type="scientific">Porites evermanni</name>
    <dbReference type="NCBI Taxonomy" id="104178"/>
    <lineage>
        <taxon>Eukaryota</taxon>
        <taxon>Metazoa</taxon>
        <taxon>Cnidaria</taxon>
        <taxon>Anthozoa</taxon>
        <taxon>Hexacorallia</taxon>
        <taxon>Scleractinia</taxon>
        <taxon>Fungiina</taxon>
        <taxon>Poritidae</taxon>
        <taxon>Porites</taxon>
    </lineage>
</organism>
<reference evidence="2 3" key="1">
    <citation type="submission" date="2022-05" db="EMBL/GenBank/DDBJ databases">
        <authorList>
            <consortium name="Genoscope - CEA"/>
            <person name="William W."/>
        </authorList>
    </citation>
    <scope>NUCLEOTIDE SEQUENCE [LARGE SCALE GENOMIC DNA]</scope>
</reference>
<evidence type="ECO:0000313" key="3">
    <source>
        <dbReference type="Proteomes" id="UP001159427"/>
    </source>
</evidence>
<evidence type="ECO:0000256" key="1">
    <source>
        <dbReference type="SAM" id="MobiDB-lite"/>
    </source>
</evidence>